<sequence length="218" mass="23823">MKKILALSTCLIALTSMGGVLLSEVNSQLIMADLEPGSVHQVEVLSETMVPVASGPLRSVDGQVASLPEMTAPIVHVQPTTLVSTAATPAETTGRQSKPVLAEPTPRPKLRPRYPQEDTQSASNVHAASEPKSQQIRMRPRAVPTPRAQQAATDPAVNERAPDTHVAQRFQLPYYVFQSNTRPKQAEERVLASKERGLWLWREARPSHELGAQVGVYR</sequence>
<evidence type="ECO:0000313" key="2">
    <source>
        <dbReference type="EMBL" id="CUH78147.1"/>
    </source>
</evidence>
<evidence type="ECO:0000256" key="1">
    <source>
        <dbReference type="SAM" id="MobiDB-lite"/>
    </source>
</evidence>
<proteinExistence type="predicted"/>
<name>A0A0P1GSL1_9RHOB</name>
<feature type="compositionally biased region" description="Polar residues" evidence="1">
    <location>
        <begin position="117"/>
        <end position="136"/>
    </location>
</feature>
<dbReference type="Proteomes" id="UP000052022">
    <property type="component" value="Unassembled WGS sequence"/>
</dbReference>
<dbReference type="RefSeq" id="WP_074942183.1">
    <property type="nucleotide sequence ID" value="NZ_CYSD01000025.1"/>
</dbReference>
<gene>
    <name evidence="2" type="ORF">TRM7557_01745</name>
</gene>
<reference evidence="2 3" key="1">
    <citation type="submission" date="2015-09" db="EMBL/GenBank/DDBJ databases">
        <authorList>
            <consortium name="Swine Surveillance"/>
        </authorList>
    </citation>
    <scope>NUCLEOTIDE SEQUENCE [LARGE SCALE GENOMIC DNA]</scope>
    <source>
        <strain evidence="2 3">CECT 7557</strain>
    </source>
</reference>
<dbReference type="EMBL" id="CYSD01000025">
    <property type="protein sequence ID" value="CUH78147.1"/>
    <property type="molecule type" value="Genomic_DNA"/>
</dbReference>
<evidence type="ECO:0000313" key="3">
    <source>
        <dbReference type="Proteomes" id="UP000052022"/>
    </source>
</evidence>
<feature type="region of interest" description="Disordered" evidence="1">
    <location>
        <begin position="87"/>
        <end position="162"/>
    </location>
</feature>
<keyword evidence="3" id="KW-1185">Reference proteome</keyword>
<organism evidence="2 3">
    <name type="scientific">Tritonibacter multivorans</name>
    <dbReference type="NCBI Taxonomy" id="928856"/>
    <lineage>
        <taxon>Bacteria</taxon>
        <taxon>Pseudomonadati</taxon>
        <taxon>Pseudomonadota</taxon>
        <taxon>Alphaproteobacteria</taxon>
        <taxon>Rhodobacterales</taxon>
        <taxon>Paracoccaceae</taxon>
        <taxon>Tritonibacter</taxon>
    </lineage>
</organism>
<feature type="compositionally biased region" description="Polar residues" evidence="1">
    <location>
        <begin position="87"/>
        <end position="96"/>
    </location>
</feature>
<protein>
    <submittedName>
        <fullName evidence="2">Uncharacterized protein</fullName>
    </submittedName>
</protein>
<accession>A0A0P1GSL1</accession>
<dbReference type="STRING" id="928856.SAMN04488049_1262"/>
<dbReference type="AlphaFoldDB" id="A0A0P1GSL1"/>